<keyword evidence="3 10" id="KW-0812">Transmembrane</keyword>
<comment type="subcellular location">
    <subcellularLocation>
        <location evidence="1">Endomembrane system</location>
        <topology evidence="1">Multi-pass membrane protein</topology>
    </subcellularLocation>
    <subcellularLocation>
        <location evidence="10">Membrane</location>
        <topology evidence="10">Multi-pass membrane protein</topology>
    </subcellularLocation>
</comment>
<comment type="subunit">
    <text evidence="7">Interacts with SLC19A2. Interacts with NTRK1/TRKA.</text>
</comment>
<reference evidence="11" key="1">
    <citation type="journal article" date="2023" name="Science">
        <title>Genome structures resolve the early diversification of teleost fishes.</title>
        <authorList>
            <person name="Parey E."/>
            <person name="Louis A."/>
            <person name="Montfort J."/>
            <person name="Bouchez O."/>
            <person name="Roques C."/>
            <person name="Iampietro C."/>
            <person name="Lluch J."/>
            <person name="Castinel A."/>
            <person name="Donnadieu C."/>
            <person name="Desvignes T."/>
            <person name="Floi Bucao C."/>
            <person name="Jouanno E."/>
            <person name="Wen M."/>
            <person name="Mejri S."/>
            <person name="Dirks R."/>
            <person name="Jansen H."/>
            <person name="Henkel C."/>
            <person name="Chen W.J."/>
            <person name="Zahm M."/>
            <person name="Cabau C."/>
            <person name="Klopp C."/>
            <person name="Thompson A.W."/>
            <person name="Robinson-Rechavi M."/>
            <person name="Braasch I."/>
            <person name="Lecointre G."/>
            <person name="Bobe J."/>
            <person name="Postlethwait J.H."/>
            <person name="Berthelot C."/>
            <person name="Roest Crollius H."/>
            <person name="Guiguen Y."/>
        </authorList>
    </citation>
    <scope>NUCLEOTIDE SEQUENCE</scope>
    <source>
        <strain evidence="11">NC1722</strain>
    </source>
</reference>
<feature type="transmembrane region" description="Helical" evidence="10">
    <location>
        <begin position="93"/>
        <end position="115"/>
    </location>
</feature>
<comment type="function">
    <text evidence="8">Structural component of specialized membrane microdomains known as tetraspanin-enriched microdomains (TERMs), which act as platforms for receptor clustering and signaling. Participates thereby in diverse biological functions such as cell signal transduction, adhesion, migration and protein trafficking. Regulates neuronal differentiation in response to NGF by facilitating NGF-mediated activation of NTRK1/TRKA receptor tyrosine kinase and subsequent downstream signaling pathways. Plays a role in the inhibition of TNFalpha-induced apoptosis. Mechanistically, inhibits the NF-kappa-B signaling pathway by blocking phosphorylation of CHUK. Also promotes the stability of the thiamine transporter 1/SLC19A2 in intestinal epithelial cells leading to an increase of thiamine uptake process.</text>
</comment>
<dbReference type="PANTHER" id="PTHR19282:SF216">
    <property type="entry name" value="TETRASPANIN-1"/>
    <property type="match status" value="1"/>
</dbReference>
<proteinExistence type="inferred from homology"/>
<evidence type="ECO:0000256" key="1">
    <source>
        <dbReference type="ARBA" id="ARBA00004127"/>
    </source>
</evidence>
<evidence type="ECO:0000256" key="6">
    <source>
        <dbReference type="ARBA" id="ARBA00023180"/>
    </source>
</evidence>
<keyword evidence="12" id="KW-1185">Reference proteome</keyword>
<dbReference type="Pfam" id="PF00335">
    <property type="entry name" value="Tetraspanin"/>
    <property type="match status" value="1"/>
</dbReference>
<evidence type="ECO:0000313" key="12">
    <source>
        <dbReference type="Proteomes" id="UP001221898"/>
    </source>
</evidence>
<dbReference type="Gene3D" id="1.10.1450.10">
    <property type="entry name" value="Tetraspanin"/>
    <property type="match status" value="1"/>
</dbReference>
<protein>
    <recommendedName>
        <fullName evidence="10">Tetraspanin</fullName>
    </recommendedName>
</protein>
<keyword evidence="9" id="KW-1015">Disulfide bond</keyword>
<name>A0AAD7W4N1_9TELE</name>
<feature type="transmembrane region" description="Helical" evidence="10">
    <location>
        <begin position="200"/>
        <end position="223"/>
    </location>
</feature>
<comment type="caution">
    <text evidence="11">The sequence shown here is derived from an EMBL/GenBank/DDBJ whole genome shotgun (WGS) entry which is preliminary data.</text>
</comment>
<evidence type="ECO:0000313" key="11">
    <source>
        <dbReference type="EMBL" id="KAJ8384116.1"/>
    </source>
</evidence>
<organism evidence="11 12">
    <name type="scientific">Aldrovandia affinis</name>
    <dbReference type="NCBI Taxonomy" id="143900"/>
    <lineage>
        <taxon>Eukaryota</taxon>
        <taxon>Metazoa</taxon>
        <taxon>Chordata</taxon>
        <taxon>Craniata</taxon>
        <taxon>Vertebrata</taxon>
        <taxon>Euteleostomi</taxon>
        <taxon>Actinopterygii</taxon>
        <taxon>Neopterygii</taxon>
        <taxon>Teleostei</taxon>
        <taxon>Notacanthiformes</taxon>
        <taxon>Halosauridae</taxon>
        <taxon>Aldrovandia</taxon>
    </lineage>
</organism>
<evidence type="ECO:0000256" key="7">
    <source>
        <dbReference type="ARBA" id="ARBA00046464"/>
    </source>
</evidence>
<feature type="transmembrane region" description="Helical" evidence="10">
    <location>
        <begin position="59"/>
        <end position="81"/>
    </location>
</feature>
<sequence>MKETQTRLNLKERTPKHLIIFNTLFAILGIAVLGLGLWLRFSSQTGGFFSIDLNTKQFVIGLTVLIVTGALVLITSAFGNYGACNENKTALRVFSCALGVLAAVEILAGVLAFMYSDEVGEELSAFYSTVYAQYINKAGDPSLSVTLKIFHNALKCCGIGGVLEPFVRDTCPSSKSFIDAITMPACPKVVRAFFKAKAPLALGLFIGTGVLMIFALVCCRVLIKHIRTYQAAPKY</sequence>
<feature type="transmembrane region" description="Helical" evidence="10">
    <location>
        <begin position="20"/>
        <end position="39"/>
    </location>
</feature>
<comment type="similarity">
    <text evidence="2 10">Belongs to the tetraspanin (TM4SF) family.</text>
</comment>
<evidence type="ECO:0000256" key="3">
    <source>
        <dbReference type="ARBA" id="ARBA00022692"/>
    </source>
</evidence>
<dbReference type="GO" id="GO:0005886">
    <property type="term" value="C:plasma membrane"/>
    <property type="evidence" value="ECO:0007669"/>
    <property type="project" value="TreeGrafter"/>
</dbReference>
<evidence type="ECO:0000256" key="8">
    <source>
        <dbReference type="ARBA" id="ARBA00054958"/>
    </source>
</evidence>
<dbReference type="PANTHER" id="PTHR19282">
    <property type="entry name" value="TETRASPANIN"/>
    <property type="match status" value="1"/>
</dbReference>
<dbReference type="Proteomes" id="UP001221898">
    <property type="component" value="Unassembled WGS sequence"/>
</dbReference>
<evidence type="ECO:0000256" key="4">
    <source>
        <dbReference type="ARBA" id="ARBA00022989"/>
    </source>
</evidence>
<evidence type="ECO:0000256" key="5">
    <source>
        <dbReference type="ARBA" id="ARBA00023136"/>
    </source>
</evidence>
<dbReference type="SUPFAM" id="SSF48652">
    <property type="entry name" value="Tetraspanin"/>
    <property type="match status" value="1"/>
</dbReference>
<accession>A0AAD7W4N1</accession>
<dbReference type="InterPro" id="IPR018499">
    <property type="entry name" value="Tetraspanin/Peripherin"/>
</dbReference>
<keyword evidence="6" id="KW-0325">Glycoprotein</keyword>
<dbReference type="GO" id="GO:0012505">
    <property type="term" value="C:endomembrane system"/>
    <property type="evidence" value="ECO:0007669"/>
    <property type="project" value="UniProtKB-SubCell"/>
</dbReference>
<dbReference type="PRINTS" id="PR00259">
    <property type="entry name" value="TMFOUR"/>
</dbReference>
<gene>
    <name evidence="11" type="ORF">AAFF_G00208180</name>
</gene>
<dbReference type="PIRSF" id="PIRSF002419">
    <property type="entry name" value="Tetraspanin"/>
    <property type="match status" value="1"/>
</dbReference>
<feature type="disulfide bond" evidence="9">
    <location>
        <begin position="157"/>
        <end position="171"/>
    </location>
</feature>
<dbReference type="InterPro" id="IPR000301">
    <property type="entry name" value="Tetraspanin_animals"/>
</dbReference>
<dbReference type="AlphaFoldDB" id="A0AAD7W4N1"/>
<keyword evidence="4 10" id="KW-1133">Transmembrane helix</keyword>
<evidence type="ECO:0000256" key="9">
    <source>
        <dbReference type="PIRSR" id="PIRSR002419-1"/>
    </source>
</evidence>
<dbReference type="InterPro" id="IPR008952">
    <property type="entry name" value="Tetraspanin_EC2_sf"/>
</dbReference>
<dbReference type="EMBL" id="JAINUG010000278">
    <property type="protein sequence ID" value="KAJ8384116.1"/>
    <property type="molecule type" value="Genomic_DNA"/>
</dbReference>
<keyword evidence="5 10" id="KW-0472">Membrane</keyword>
<evidence type="ECO:0000256" key="10">
    <source>
        <dbReference type="RuleBase" id="RU361218"/>
    </source>
</evidence>
<evidence type="ECO:0000256" key="2">
    <source>
        <dbReference type="ARBA" id="ARBA00006840"/>
    </source>
</evidence>